<comment type="caution">
    <text evidence="4">The sequence shown here is derived from an EMBL/GenBank/DDBJ whole genome shotgun (WGS) entry which is preliminary data.</text>
</comment>
<evidence type="ECO:0000256" key="2">
    <source>
        <dbReference type="ARBA" id="ARBA00022679"/>
    </source>
</evidence>
<protein>
    <recommendedName>
        <fullName evidence="3">Glycosyl transferase family 1 domain-containing protein</fullName>
    </recommendedName>
</protein>
<dbReference type="Proteomes" id="UP000051733">
    <property type="component" value="Unassembled WGS sequence"/>
</dbReference>
<dbReference type="STRING" id="1423813.FC26_GL000775"/>
<dbReference type="PANTHER" id="PTHR12526:SF629">
    <property type="entry name" value="TEICHURONIC ACID BIOSYNTHESIS GLYCOSYLTRANSFERASE TUAH-RELATED"/>
    <property type="match status" value="1"/>
</dbReference>
<evidence type="ECO:0000259" key="3">
    <source>
        <dbReference type="Pfam" id="PF00534"/>
    </source>
</evidence>
<evidence type="ECO:0000313" key="5">
    <source>
        <dbReference type="Proteomes" id="UP000051733"/>
    </source>
</evidence>
<dbReference type="SUPFAM" id="SSF53756">
    <property type="entry name" value="UDP-Glycosyltransferase/glycogen phosphorylase"/>
    <property type="match status" value="1"/>
</dbReference>
<gene>
    <name evidence="4" type="ORF">FC26_GL000775</name>
</gene>
<dbReference type="AlphaFoldDB" id="A0A0R2A942"/>
<sequence length="486" mass="55865">MKVYNINKGIGYASSGVEYAQMYRQELLAKIDVDDYYIFLDYISTNITVFTDLMNFPREKVINIYSYLSGRPIVESAYTVDDFLATIGDKYEIVSQDKKSVKVKVQGMDLVYQIWLLKNGLVDRVDRLEQGKLTECYDYDASLSNMQEFNDGKITRRVFYRLDGTVAFEQFYQDNEITVTFIEDHIIYGKLDFYMYFFDKLQIQKDDVVIVDRALEMIEAFLPAYAGKTRIMSVVHAEHFSEGTTEGDHVVWNNFYEYVFDHAEYFDAIIVSTERQRQILEKQLPNKTRIVTIPVGYVEKVVSKRNYDPYALVSASRLAIEKHLDVIVRAVAHAKKQLPKLTLDIYGEGTERQKLEQLIKELDAGDYIRLMGHKKMKGVYAKYGAYISASTSEGFGLSLLEATSESLPIIGVDVEYGNREFVQPGKSGILYEKSSIDELDQHLYKALIEFYQKGLENSGRKVAQKVAKGFLGSVVAKKWQKLLESK</sequence>
<keyword evidence="1" id="KW-0328">Glycosyltransferase</keyword>
<dbReference type="RefSeq" id="WP_057781109.1">
    <property type="nucleotide sequence ID" value="NZ_AYYY01000066.1"/>
</dbReference>
<dbReference type="OrthoDB" id="9765175at2"/>
<dbReference type="GO" id="GO:0016757">
    <property type="term" value="F:glycosyltransferase activity"/>
    <property type="evidence" value="ECO:0007669"/>
    <property type="project" value="UniProtKB-KW"/>
</dbReference>
<dbReference type="InterPro" id="IPR001296">
    <property type="entry name" value="Glyco_trans_1"/>
</dbReference>
<keyword evidence="2" id="KW-0808">Transferase</keyword>
<evidence type="ECO:0000313" key="4">
    <source>
        <dbReference type="EMBL" id="KRM60345.1"/>
    </source>
</evidence>
<reference evidence="4 5" key="1">
    <citation type="journal article" date="2015" name="Genome Announc.">
        <title>Expanding the biotechnology potential of lactobacilli through comparative genomics of 213 strains and associated genera.</title>
        <authorList>
            <person name="Sun Z."/>
            <person name="Harris H.M."/>
            <person name="McCann A."/>
            <person name="Guo C."/>
            <person name="Argimon S."/>
            <person name="Zhang W."/>
            <person name="Yang X."/>
            <person name="Jeffery I.B."/>
            <person name="Cooney J.C."/>
            <person name="Kagawa T.F."/>
            <person name="Liu W."/>
            <person name="Song Y."/>
            <person name="Salvetti E."/>
            <person name="Wrobel A."/>
            <person name="Rasinkangas P."/>
            <person name="Parkhill J."/>
            <person name="Rea M.C."/>
            <person name="O'Sullivan O."/>
            <person name="Ritari J."/>
            <person name="Douillard F.P."/>
            <person name="Paul Ross R."/>
            <person name="Yang R."/>
            <person name="Briner A.E."/>
            <person name="Felis G.E."/>
            <person name="de Vos W.M."/>
            <person name="Barrangou R."/>
            <person name="Klaenhammer T.R."/>
            <person name="Caufield P.W."/>
            <person name="Cui Y."/>
            <person name="Zhang H."/>
            <person name="O'Toole P.W."/>
        </authorList>
    </citation>
    <scope>NUCLEOTIDE SEQUENCE [LARGE SCALE GENOMIC DNA]</scope>
    <source>
        <strain evidence="4 5">DSM 20634</strain>
    </source>
</reference>
<name>A0A0R2A942_9LACO</name>
<dbReference type="Gene3D" id="3.40.50.2000">
    <property type="entry name" value="Glycogen Phosphorylase B"/>
    <property type="match status" value="2"/>
</dbReference>
<keyword evidence="5" id="KW-1185">Reference proteome</keyword>
<organism evidence="4 5">
    <name type="scientific">Paucilactobacillus vaccinostercus DSM 20634</name>
    <dbReference type="NCBI Taxonomy" id="1423813"/>
    <lineage>
        <taxon>Bacteria</taxon>
        <taxon>Bacillati</taxon>
        <taxon>Bacillota</taxon>
        <taxon>Bacilli</taxon>
        <taxon>Lactobacillales</taxon>
        <taxon>Lactobacillaceae</taxon>
        <taxon>Paucilactobacillus</taxon>
    </lineage>
</organism>
<proteinExistence type="predicted"/>
<dbReference type="EMBL" id="AYYY01000066">
    <property type="protein sequence ID" value="KRM60345.1"/>
    <property type="molecule type" value="Genomic_DNA"/>
</dbReference>
<dbReference type="PATRIC" id="fig|1423813.3.peg.785"/>
<evidence type="ECO:0000256" key="1">
    <source>
        <dbReference type="ARBA" id="ARBA00022676"/>
    </source>
</evidence>
<accession>A0A0R2A942</accession>
<dbReference type="PANTHER" id="PTHR12526">
    <property type="entry name" value="GLYCOSYLTRANSFERASE"/>
    <property type="match status" value="1"/>
</dbReference>
<feature type="domain" description="Glycosyl transferase family 1" evidence="3">
    <location>
        <begin position="303"/>
        <end position="447"/>
    </location>
</feature>
<dbReference type="Pfam" id="PF00534">
    <property type="entry name" value="Glycos_transf_1"/>
    <property type="match status" value="1"/>
</dbReference>